<dbReference type="InterPro" id="IPR003501">
    <property type="entry name" value="PTS_EIIB_2/3"/>
</dbReference>
<dbReference type="AlphaFoldDB" id="A0A1C0A5U6"/>
<keyword evidence="6" id="KW-0418">Kinase</keyword>
<dbReference type="PANTHER" id="PTHR30505">
    <property type="entry name" value="FRUCTOSE-LIKE PERMEASE"/>
    <property type="match status" value="1"/>
</dbReference>
<dbReference type="PANTHER" id="PTHR30505:SF0">
    <property type="entry name" value="FRUCTOSE-LIKE PTS SYSTEM EIIBC COMPONENT-RELATED"/>
    <property type="match status" value="1"/>
</dbReference>
<proteinExistence type="predicted"/>
<dbReference type="RefSeq" id="WP_068719434.1">
    <property type="nucleotide sequence ID" value="NZ_LWDV01000010.1"/>
</dbReference>
<evidence type="ECO:0000256" key="3">
    <source>
        <dbReference type="ARBA" id="ARBA00022597"/>
    </source>
</evidence>
<dbReference type="GO" id="GO:0005886">
    <property type="term" value="C:plasma membrane"/>
    <property type="evidence" value="ECO:0007669"/>
    <property type="project" value="TreeGrafter"/>
</dbReference>
<dbReference type="InterPro" id="IPR036095">
    <property type="entry name" value="PTS_EIIB-like_sf"/>
</dbReference>
<dbReference type="Proteomes" id="UP000093514">
    <property type="component" value="Unassembled WGS sequence"/>
</dbReference>
<keyword evidence="4" id="KW-0808">Transferase</keyword>
<keyword evidence="9" id="KW-1185">Reference proteome</keyword>
<name>A0A1C0A5U6_9FIRM</name>
<evidence type="ECO:0000256" key="5">
    <source>
        <dbReference type="ARBA" id="ARBA00022683"/>
    </source>
</evidence>
<dbReference type="GO" id="GO:0090563">
    <property type="term" value="F:protein-phosphocysteine-sugar phosphotransferase activity"/>
    <property type="evidence" value="ECO:0007669"/>
    <property type="project" value="TreeGrafter"/>
</dbReference>
<comment type="caution">
    <text evidence="8">The sequence shown here is derived from an EMBL/GenBank/DDBJ whole genome shotgun (WGS) entry which is preliminary data.</text>
</comment>
<evidence type="ECO:0000256" key="1">
    <source>
        <dbReference type="ARBA" id="ARBA00022448"/>
    </source>
</evidence>
<dbReference type="NCBIfam" id="TIGR00829">
    <property type="entry name" value="FRU"/>
    <property type="match status" value="1"/>
</dbReference>
<evidence type="ECO:0000313" key="9">
    <source>
        <dbReference type="Proteomes" id="UP000093514"/>
    </source>
</evidence>
<dbReference type="InterPro" id="IPR003353">
    <property type="entry name" value="PTS_IIB_fruc"/>
</dbReference>
<accession>A0A1C0A5U6</accession>
<dbReference type="CDD" id="cd05569">
    <property type="entry name" value="PTS_IIB_fructose"/>
    <property type="match status" value="1"/>
</dbReference>
<dbReference type="GO" id="GO:0016301">
    <property type="term" value="F:kinase activity"/>
    <property type="evidence" value="ECO:0007669"/>
    <property type="project" value="UniProtKB-KW"/>
</dbReference>
<dbReference type="InterPro" id="IPR013011">
    <property type="entry name" value="PTS_EIIB_2"/>
</dbReference>
<dbReference type="FunFam" id="3.40.50.2300:FF:000014">
    <property type="entry name" value="PTS system fructose-like transporter subunit IIB"/>
    <property type="match status" value="1"/>
</dbReference>
<reference evidence="8 9" key="2">
    <citation type="submission" date="2016-08" db="EMBL/GenBank/DDBJ databases">
        <title>Orenia metallireducens sp. nov. strain Z6, a Novel Metal-reducing Firmicute from the Deep Subsurface.</title>
        <authorList>
            <person name="Maxim B.I."/>
            <person name="Kenneth K."/>
            <person name="Flynn T.M."/>
            <person name="Oloughlin E.J."/>
            <person name="Locke R.A."/>
            <person name="Weber J.R."/>
            <person name="Egan S.M."/>
            <person name="Mackie R.I."/>
            <person name="Cann I.K."/>
        </authorList>
    </citation>
    <scope>NUCLEOTIDE SEQUENCE [LARGE SCALE GENOMIC DNA]</scope>
    <source>
        <strain evidence="8 9">Z6</strain>
    </source>
</reference>
<keyword evidence="2" id="KW-0597">Phosphoprotein</keyword>
<dbReference type="GO" id="GO:0022877">
    <property type="term" value="F:protein-N(PI)-phosphohistidine-fructose phosphotransferase system transporter activity"/>
    <property type="evidence" value="ECO:0007669"/>
    <property type="project" value="InterPro"/>
</dbReference>
<dbReference type="SUPFAM" id="SSF52794">
    <property type="entry name" value="PTS system IIB component-like"/>
    <property type="match status" value="1"/>
</dbReference>
<dbReference type="Pfam" id="PF02302">
    <property type="entry name" value="PTS_IIB"/>
    <property type="match status" value="1"/>
</dbReference>
<keyword evidence="5" id="KW-0598">Phosphotransferase system</keyword>
<keyword evidence="3" id="KW-0762">Sugar transport</keyword>
<protein>
    <submittedName>
        <fullName evidence="8">PTS fructose transporter subunit IIB</fullName>
    </submittedName>
</protein>
<dbReference type="InterPro" id="IPR050864">
    <property type="entry name" value="Bacterial_PTS_Sugar_Transport"/>
</dbReference>
<feature type="domain" description="PTS EIIB type-2" evidence="7">
    <location>
        <begin position="1"/>
        <end position="99"/>
    </location>
</feature>
<gene>
    <name evidence="8" type="ORF">U472_14370</name>
</gene>
<dbReference type="OrthoDB" id="9782569at2"/>
<sequence>MKILAVTACPTGVAHTYLAAESLEKSAKKKGVEIKVETQGSIGIENQITEEDVKEAVAVIIAADVNISKPERFKSMPKLKLDVQKAIKHSDQIIDKIIQEFEE</sequence>
<dbReference type="Gene3D" id="3.40.50.2300">
    <property type="match status" value="1"/>
</dbReference>
<evidence type="ECO:0000256" key="6">
    <source>
        <dbReference type="ARBA" id="ARBA00022777"/>
    </source>
</evidence>
<evidence type="ECO:0000256" key="2">
    <source>
        <dbReference type="ARBA" id="ARBA00022553"/>
    </source>
</evidence>
<evidence type="ECO:0000313" key="8">
    <source>
        <dbReference type="EMBL" id="OCL25522.1"/>
    </source>
</evidence>
<keyword evidence="1" id="KW-0813">Transport</keyword>
<organism evidence="8 9">
    <name type="scientific">Orenia metallireducens</name>
    <dbReference type="NCBI Taxonomy" id="1413210"/>
    <lineage>
        <taxon>Bacteria</taxon>
        <taxon>Bacillati</taxon>
        <taxon>Bacillota</taxon>
        <taxon>Clostridia</taxon>
        <taxon>Halanaerobiales</taxon>
        <taxon>Halobacteroidaceae</taxon>
        <taxon>Orenia</taxon>
    </lineage>
</organism>
<dbReference type="PROSITE" id="PS51099">
    <property type="entry name" value="PTS_EIIB_TYPE_2"/>
    <property type="match status" value="1"/>
</dbReference>
<dbReference type="GO" id="GO:0009401">
    <property type="term" value="P:phosphoenolpyruvate-dependent sugar phosphotransferase system"/>
    <property type="evidence" value="ECO:0007669"/>
    <property type="project" value="UniProtKB-KW"/>
</dbReference>
<evidence type="ECO:0000256" key="4">
    <source>
        <dbReference type="ARBA" id="ARBA00022679"/>
    </source>
</evidence>
<evidence type="ECO:0000259" key="7">
    <source>
        <dbReference type="PROSITE" id="PS51099"/>
    </source>
</evidence>
<reference evidence="9" key="1">
    <citation type="submission" date="2016-07" db="EMBL/GenBank/DDBJ databases">
        <authorList>
            <person name="Florea S."/>
            <person name="Webb J.S."/>
            <person name="Jaromczyk J."/>
            <person name="Schardl C.L."/>
        </authorList>
    </citation>
    <scope>NUCLEOTIDE SEQUENCE [LARGE SCALE GENOMIC DNA]</scope>
    <source>
        <strain evidence="9">Z6</strain>
    </source>
</reference>
<dbReference type="EMBL" id="LWDV01000010">
    <property type="protein sequence ID" value="OCL25522.1"/>
    <property type="molecule type" value="Genomic_DNA"/>
</dbReference>